<dbReference type="Proteomes" id="UP000800096">
    <property type="component" value="Unassembled WGS sequence"/>
</dbReference>
<evidence type="ECO:0000313" key="2">
    <source>
        <dbReference type="EMBL" id="KAF1920990.1"/>
    </source>
</evidence>
<dbReference type="EMBL" id="ML979132">
    <property type="protein sequence ID" value="KAF1920990.1"/>
    <property type="molecule type" value="Genomic_DNA"/>
</dbReference>
<name>A0A6A5R1H2_AMPQU</name>
<evidence type="ECO:0000256" key="1">
    <source>
        <dbReference type="SAM" id="MobiDB-lite"/>
    </source>
</evidence>
<organism evidence="2 3">
    <name type="scientific">Ampelomyces quisqualis</name>
    <name type="common">Powdery mildew agent</name>
    <dbReference type="NCBI Taxonomy" id="50730"/>
    <lineage>
        <taxon>Eukaryota</taxon>
        <taxon>Fungi</taxon>
        <taxon>Dikarya</taxon>
        <taxon>Ascomycota</taxon>
        <taxon>Pezizomycotina</taxon>
        <taxon>Dothideomycetes</taxon>
        <taxon>Pleosporomycetidae</taxon>
        <taxon>Pleosporales</taxon>
        <taxon>Pleosporineae</taxon>
        <taxon>Phaeosphaeriaceae</taxon>
        <taxon>Ampelomyces</taxon>
    </lineage>
</organism>
<proteinExistence type="predicted"/>
<evidence type="ECO:0000313" key="3">
    <source>
        <dbReference type="Proteomes" id="UP000800096"/>
    </source>
</evidence>
<feature type="compositionally biased region" description="Basic and acidic residues" evidence="1">
    <location>
        <begin position="90"/>
        <end position="99"/>
    </location>
</feature>
<feature type="compositionally biased region" description="Basic and acidic residues" evidence="1">
    <location>
        <begin position="18"/>
        <end position="42"/>
    </location>
</feature>
<protein>
    <submittedName>
        <fullName evidence="2">Uncharacterized protein</fullName>
    </submittedName>
</protein>
<keyword evidence="3" id="KW-1185">Reference proteome</keyword>
<dbReference type="OrthoDB" id="3679518at2759"/>
<reference evidence="2" key="1">
    <citation type="journal article" date="2020" name="Stud. Mycol.">
        <title>101 Dothideomycetes genomes: a test case for predicting lifestyles and emergence of pathogens.</title>
        <authorList>
            <person name="Haridas S."/>
            <person name="Albert R."/>
            <person name="Binder M."/>
            <person name="Bloem J."/>
            <person name="Labutti K."/>
            <person name="Salamov A."/>
            <person name="Andreopoulos B."/>
            <person name="Baker S."/>
            <person name="Barry K."/>
            <person name="Bills G."/>
            <person name="Bluhm B."/>
            <person name="Cannon C."/>
            <person name="Castanera R."/>
            <person name="Culley D."/>
            <person name="Daum C."/>
            <person name="Ezra D."/>
            <person name="Gonzalez J."/>
            <person name="Henrissat B."/>
            <person name="Kuo A."/>
            <person name="Liang C."/>
            <person name="Lipzen A."/>
            <person name="Lutzoni F."/>
            <person name="Magnuson J."/>
            <person name="Mondo S."/>
            <person name="Nolan M."/>
            <person name="Ohm R."/>
            <person name="Pangilinan J."/>
            <person name="Park H.-J."/>
            <person name="Ramirez L."/>
            <person name="Alfaro M."/>
            <person name="Sun H."/>
            <person name="Tritt A."/>
            <person name="Yoshinaga Y."/>
            <person name="Zwiers L.-H."/>
            <person name="Turgeon B."/>
            <person name="Goodwin S."/>
            <person name="Spatafora J."/>
            <person name="Crous P."/>
            <person name="Grigoriev I."/>
        </authorList>
    </citation>
    <scope>NUCLEOTIDE SEQUENCE</scope>
    <source>
        <strain evidence="2">HMLAC05119</strain>
    </source>
</reference>
<sequence length="166" mass="19089">MKEQFSKGASYVLPGGTKAERHQGQELWDEYQRQQRSQKELMGDVDEDSKSKMSTRRTRADSHQPTSHTWQDSADASHPEFNNSSTHVKSYQDYDEYPRRFSSASTGHLYGLSPQLSPSSPYGGVRRISNNFNAPTDVELERTREHIKSLKGVEKLRSKVKRWVRA</sequence>
<gene>
    <name evidence="2" type="ORF">BDU57DRAFT_465957</name>
</gene>
<feature type="compositionally biased region" description="Polar residues" evidence="1">
    <location>
        <begin position="63"/>
        <end position="89"/>
    </location>
</feature>
<feature type="region of interest" description="Disordered" evidence="1">
    <location>
        <begin position="1"/>
        <end position="131"/>
    </location>
</feature>
<accession>A0A6A5R1H2</accession>
<dbReference type="AlphaFoldDB" id="A0A6A5R1H2"/>